<evidence type="ECO:0000313" key="1">
    <source>
        <dbReference type="EMBL" id="TPP58071.1"/>
    </source>
</evidence>
<protein>
    <submittedName>
        <fullName evidence="1">Uncharacterized protein</fullName>
    </submittedName>
</protein>
<keyword evidence="2" id="KW-1185">Reference proteome</keyword>
<dbReference type="AlphaFoldDB" id="A0A504YC01"/>
<organism evidence="1 2">
    <name type="scientific">Fasciola gigantica</name>
    <name type="common">Giant liver fluke</name>
    <dbReference type="NCBI Taxonomy" id="46835"/>
    <lineage>
        <taxon>Eukaryota</taxon>
        <taxon>Metazoa</taxon>
        <taxon>Spiralia</taxon>
        <taxon>Lophotrochozoa</taxon>
        <taxon>Platyhelminthes</taxon>
        <taxon>Trematoda</taxon>
        <taxon>Digenea</taxon>
        <taxon>Plagiorchiida</taxon>
        <taxon>Echinostomata</taxon>
        <taxon>Echinostomatoidea</taxon>
        <taxon>Fasciolidae</taxon>
        <taxon>Fasciola</taxon>
    </lineage>
</organism>
<gene>
    <name evidence="1" type="ORF">FGIG_12484</name>
</gene>
<dbReference type="EMBL" id="SUNJ01012421">
    <property type="protein sequence ID" value="TPP58071.1"/>
    <property type="molecule type" value="Genomic_DNA"/>
</dbReference>
<reference evidence="1 2" key="1">
    <citation type="submission" date="2019-04" db="EMBL/GenBank/DDBJ databases">
        <title>Annotation for the trematode Fasciola gigantica.</title>
        <authorList>
            <person name="Choi Y.-J."/>
        </authorList>
    </citation>
    <scope>NUCLEOTIDE SEQUENCE [LARGE SCALE GENOMIC DNA]</scope>
    <source>
        <strain evidence="1">Uganda_cow_1</strain>
    </source>
</reference>
<evidence type="ECO:0000313" key="2">
    <source>
        <dbReference type="Proteomes" id="UP000316759"/>
    </source>
</evidence>
<sequence>MATGQCELAVDRCTKGPGPVAHSASHPLIAHVLQRPNLVAHFVGIQNEFFAGAHFRRDETLLGKTNPIVDAFAYHPVCDGFPFAGLAAGVFVANAHSKGLIRILPD</sequence>
<dbReference type="OrthoDB" id="5835136at2759"/>
<comment type="caution">
    <text evidence="1">The sequence shown here is derived from an EMBL/GenBank/DDBJ whole genome shotgun (WGS) entry which is preliminary data.</text>
</comment>
<proteinExistence type="predicted"/>
<accession>A0A504YC01</accession>
<dbReference type="Proteomes" id="UP000316759">
    <property type="component" value="Unassembled WGS sequence"/>
</dbReference>
<name>A0A504YC01_FASGI</name>